<evidence type="ECO:0000256" key="6">
    <source>
        <dbReference type="ARBA" id="ARBA00023136"/>
    </source>
</evidence>
<dbReference type="GO" id="GO:0055085">
    <property type="term" value="P:transmembrane transport"/>
    <property type="evidence" value="ECO:0007669"/>
    <property type="project" value="InterPro"/>
</dbReference>
<protein>
    <submittedName>
        <fullName evidence="9">ABC transporter permease</fullName>
    </submittedName>
</protein>
<accession>A0A6P1Y021</accession>
<keyword evidence="4 7" id="KW-0812">Transmembrane</keyword>
<dbReference type="InterPro" id="IPR035906">
    <property type="entry name" value="MetI-like_sf"/>
</dbReference>
<dbReference type="InterPro" id="IPR000515">
    <property type="entry name" value="MetI-like"/>
</dbReference>
<comment type="similarity">
    <text evidence="7">Belongs to the binding-protein-dependent transport system permease family.</text>
</comment>
<comment type="subcellular location">
    <subcellularLocation>
        <location evidence="1 7">Cell membrane</location>
        <topology evidence="1 7">Multi-pass membrane protein</topology>
    </subcellularLocation>
</comment>
<proteinExistence type="inferred from homology"/>
<feature type="transmembrane region" description="Helical" evidence="7">
    <location>
        <begin position="101"/>
        <end position="122"/>
    </location>
</feature>
<evidence type="ECO:0000256" key="2">
    <source>
        <dbReference type="ARBA" id="ARBA00022448"/>
    </source>
</evidence>
<keyword evidence="6 7" id="KW-0472">Membrane</keyword>
<gene>
    <name evidence="9" type="ORF">GWP43_06370</name>
</gene>
<feature type="transmembrane region" description="Helical" evidence="7">
    <location>
        <begin position="9"/>
        <end position="27"/>
    </location>
</feature>
<sequence length="322" mass="36154">MWKTIIRRILIMIPQLFILSVLVFLIGKMMPGDPFTGLVGNPNIKASRIEELREKAGLNDPWPVQYKNWMGRILLHGDFGVSYTYKIPVTDKIKLPAQNTLWLSLLTVVLTYAIAVPLGIRAGRYNGSKFDKAVLVYNFITYAIPTFILGLLSLLLFGYRLRIFPTSGFVGLEAMGNTGRYIASRIYHMLLPAITAAVLRTTGIVQYLRNEVIDAKSQDYVKTARSKGVPIDKVYTHHIFRNSLLPIAAFFGFTVTGLLAGSIFIETIFMYQGMGLLFIEAIMSRDYSIINALTLLYGTLALFGSLISDIIMIIVDPRIRIE</sequence>
<dbReference type="PANTHER" id="PTHR43163">
    <property type="entry name" value="DIPEPTIDE TRANSPORT SYSTEM PERMEASE PROTEIN DPPB-RELATED"/>
    <property type="match status" value="1"/>
</dbReference>
<dbReference type="SUPFAM" id="SSF161098">
    <property type="entry name" value="MetI-like"/>
    <property type="match status" value="1"/>
</dbReference>
<dbReference type="AlphaFoldDB" id="A0A6P1Y021"/>
<keyword evidence="5 7" id="KW-1133">Transmembrane helix</keyword>
<dbReference type="Pfam" id="PF19300">
    <property type="entry name" value="BPD_transp_1_N"/>
    <property type="match status" value="1"/>
</dbReference>
<feature type="transmembrane region" description="Helical" evidence="7">
    <location>
        <begin position="289"/>
        <end position="315"/>
    </location>
</feature>
<evidence type="ECO:0000256" key="1">
    <source>
        <dbReference type="ARBA" id="ARBA00004651"/>
    </source>
</evidence>
<feature type="transmembrane region" description="Helical" evidence="7">
    <location>
        <begin position="134"/>
        <end position="159"/>
    </location>
</feature>
<dbReference type="EMBL" id="CP048020">
    <property type="protein sequence ID" value="QHX43128.1"/>
    <property type="molecule type" value="Genomic_DNA"/>
</dbReference>
<keyword evidence="2 7" id="KW-0813">Transport</keyword>
<dbReference type="GO" id="GO:0005886">
    <property type="term" value="C:plasma membrane"/>
    <property type="evidence" value="ECO:0007669"/>
    <property type="project" value="UniProtKB-SubCell"/>
</dbReference>
<feature type="domain" description="ABC transmembrane type-1" evidence="8">
    <location>
        <begin position="97"/>
        <end position="308"/>
    </location>
</feature>
<name>A0A6P1Y021_9SPIR</name>
<evidence type="ECO:0000313" key="10">
    <source>
        <dbReference type="Proteomes" id="UP000464374"/>
    </source>
</evidence>
<keyword evidence="3" id="KW-1003">Cell membrane</keyword>
<evidence type="ECO:0000313" key="9">
    <source>
        <dbReference type="EMBL" id="QHX43128.1"/>
    </source>
</evidence>
<evidence type="ECO:0000256" key="7">
    <source>
        <dbReference type="RuleBase" id="RU363032"/>
    </source>
</evidence>
<feature type="transmembrane region" description="Helical" evidence="7">
    <location>
        <begin position="179"/>
        <end position="199"/>
    </location>
</feature>
<evidence type="ECO:0000256" key="3">
    <source>
        <dbReference type="ARBA" id="ARBA00022475"/>
    </source>
</evidence>
<dbReference type="RefSeq" id="WP_162663459.1">
    <property type="nucleotide sequence ID" value="NZ_CP048020.1"/>
</dbReference>
<dbReference type="Proteomes" id="UP000464374">
    <property type="component" value="Chromosome"/>
</dbReference>
<dbReference type="InterPro" id="IPR045621">
    <property type="entry name" value="BPD_transp_1_N"/>
</dbReference>
<organism evidence="9 10">
    <name type="scientific">Treponema vincentii</name>
    <dbReference type="NCBI Taxonomy" id="69710"/>
    <lineage>
        <taxon>Bacteria</taxon>
        <taxon>Pseudomonadati</taxon>
        <taxon>Spirochaetota</taxon>
        <taxon>Spirochaetia</taxon>
        <taxon>Spirochaetales</taxon>
        <taxon>Treponemataceae</taxon>
        <taxon>Treponema</taxon>
    </lineage>
</organism>
<dbReference type="PROSITE" id="PS50928">
    <property type="entry name" value="ABC_TM1"/>
    <property type="match status" value="1"/>
</dbReference>
<dbReference type="Gene3D" id="1.10.3720.10">
    <property type="entry name" value="MetI-like"/>
    <property type="match status" value="1"/>
</dbReference>
<dbReference type="KEGG" id="trz:GWP43_06370"/>
<reference evidence="9 10" key="1">
    <citation type="submission" date="2020-01" db="EMBL/GenBank/DDBJ databases">
        <title>Complete genome sequence of a human oral phylogroup 1 Treponema sp. strain ATCC 700766, originally isolated from periodontitis dental plaque.</title>
        <authorList>
            <person name="Chan Y."/>
            <person name="Huo Y.-B."/>
            <person name="Yu X.-L."/>
            <person name="Zeng H."/>
            <person name="Leung W.-K."/>
            <person name="Watt R.M."/>
        </authorList>
    </citation>
    <scope>NUCLEOTIDE SEQUENCE [LARGE SCALE GENOMIC DNA]</scope>
    <source>
        <strain evidence="9 10">OMZ 804</strain>
    </source>
</reference>
<evidence type="ECO:0000259" key="8">
    <source>
        <dbReference type="PROSITE" id="PS50928"/>
    </source>
</evidence>
<dbReference type="Pfam" id="PF00528">
    <property type="entry name" value="BPD_transp_1"/>
    <property type="match status" value="1"/>
</dbReference>
<dbReference type="CDD" id="cd06261">
    <property type="entry name" value="TM_PBP2"/>
    <property type="match status" value="1"/>
</dbReference>
<dbReference type="PANTHER" id="PTHR43163:SF6">
    <property type="entry name" value="DIPEPTIDE TRANSPORT SYSTEM PERMEASE PROTEIN DPPB-RELATED"/>
    <property type="match status" value="1"/>
</dbReference>
<feature type="transmembrane region" description="Helical" evidence="7">
    <location>
        <begin position="244"/>
        <end position="269"/>
    </location>
</feature>
<evidence type="ECO:0000256" key="4">
    <source>
        <dbReference type="ARBA" id="ARBA00022692"/>
    </source>
</evidence>
<evidence type="ECO:0000256" key="5">
    <source>
        <dbReference type="ARBA" id="ARBA00022989"/>
    </source>
</evidence>